<feature type="domain" description="Transposase IS200-like" evidence="1">
    <location>
        <begin position="9"/>
        <end position="112"/>
    </location>
</feature>
<dbReference type="PANTHER" id="PTHR34322">
    <property type="entry name" value="TRANSPOSASE, Y1_TNP DOMAIN-CONTAINING"/>
    <property type="match status" value="1"/>
</dbReference>
<protein>
    <recommendedName>
        <fullName evidence="1">Transposase IS200-like domain-containing protein</fullName>
    </recommendedName>
</protein>
<evidence type="ECO:0000313" key="2">
    <source>
        <dbReference type="EMBL" id="QNO51014.1"/>
    </source>
</evidence>
<dbReference type="EMBL" id="MT631458">
    <property type="protein sequence ID" value="QNO51014.1"/>
    <property type="molecule type" value="Genomic_DNA"/>
</dbReference>
<gene>
    <name evidence="2" type="ORF">EDLMLJLI_00007</name>
</gene>
<dbReference type="SUPFAM" id="SSF143422">
    <property type="entry name" value="Transposase IS200-like"/>
    <property type="match status" value="1"/>
</dbReference>
<dbReference type="Gene3D" id="3.30.70.1290">
    <property type="entry name" value="Transposase IS200-like"/>
    <property type="match status" value="1"/>
</dbReference>
<dbReference type="InterPro" id="IPR036515">
    <property type="entry name" value="Transposase_17_sf"/>
</dbReference>
<accession>A0A7G9YSN0</accession>
<proteinExistence type="predicted"/>
<dbReference type="GO" id="GO:0003677">
    <property type="term" value="F:DNA binding"/>
    <property type="evidence" value="ECO:0007669"/>
    <property type="project" value="InterPro"/>
</dbReference>
<dbReference type="GO" id="GO:0004803">
    <property type="term" value="F:transposase activity"/>
    <property type="evidence" value="ECO:0007669"/>
    <property type="project" value="InterPro"/>
</dbReference>
<dbReference type="InterPro" id="IPR002686">
    <property type="entry name" value="Transposase_17"/>
</dbReference>
<evidence type="ECO:0000259" key="1">
    <source>
        <dbReference type="SMART" id="SM01321"/>
    </source>
</evidence>
<dbReference type="SMART" id="SM01321">
    <property type="entry name" value="Y1_Tnp"/>
    <property type="match status" value="1"/>
</dbReference>
<reference evidence="2" key="1">
    <citation type="submission" date="2020-06" db="EMBL/GenBank/DDBJ databases">
        <title>Unique genomic features of the anaerobic methanotrophic archaea.</title>
        <authorList>
            <person name="Chadwick G.L."/>
            <person name="Skennerton C.T."/>
            <person name="Laso-Perez R."/>
            <person name="Leu A.O."/>
            <person name="Speth D.R."/>
            <person name="Yu H."/>
            <person name="Morgan-Lang C."/>
            <person name="Hatzenpichler R."/>
            <person name="Goudeau D."/>
            <person name="Malmstrom R."/>
            <person name="Brazelton W.J."/>
            <person name="Woyke T."/>
            <person name="Hallam S.J."/>
            <person name="Tyson G.W."/>
            <person name="Wegener G."/>
            <person name="Boetius A."/>
            <person name="Orphan V."/>
        </authorList>
    </citation>
    <scope>NUCLEOTIDE SEQUENCE</scope>
</reference>
<dbReference type="AlphaFoldDB" id="A0A7G9YSN0"/>
<organism evidence="2">
    <name type="scientific">Candidatus Methanophagaceae archaeon ANME-1 ERB6</name>
    <dbReference type="NCBI Taxonomy" id="2759912"/>
    <lineage>
        <taxon>Archaea</taxon>
        <taxon>Methanobacteriati</taxon>
        <taxon>Methanobacteriota</taxon>
        <taxon>Stenosarchaea group</taxon>
        <taxon>Methanomicrobia</taxon>
        <taxon>Candidatus Methanophagales</taxon>
        <taxon>Candidatus Methanophagaceae</taxon>
    </lineage>
</organism>
<dbReference type="GO" id="GO:0006313">
    <property type="term" value="P:DNA transposition"/>
    <property type="evidence" value="ECO:0007669"/>
    <property type="project" value="InterPro"/>
</dbReference>
<name>A0A7G9YSN0_9EURY</name>
<sequence>MPRQARLDAPGTLHHVIIRGIERKEIVKDDHDRQNFVYRMGTIALETGTLIYAWTLMTNQAHIFLRNSSSGISLYMRRLLSGYAISYNRRHRRHGHLFQNRYKYIICSVESCKAGPL</sequence>
<dbReference type="Pfam" id="PF01797">
    <property type="entry name" value="Y1_Tnp"/>
    <property type="match status" value="1"/>
</dbReference>
<dbReference type="PANTHER" id="PTHR34322:SF2">
    <property type="entry name" value="TRANSPOSASE IS200-LIKE DOMAIN-CONTAINING PROTEIN"/>
    <property type="match status" value="1"/>
</dbReference>